<evidence type="ECO:0000256" key="3">
    <source>
        <dbReference type="ARBA" id="ARBA00023082"/>
    </source>
</evidence>
<dbReference type="SUPFAM" id="SSF88946">
    <property type="entry name" value="Sigma2 domain of RNA polymerase sigma factors"/>
    <property type="match status" value="1"/>
</dbReference>
<proteinExistence type="inferred from homology"/>
<dbReference type="InterPro" id="IPR013249">
    <property type="entry name" value="RNA_pol_sigma70_r4_t2"/>
</dbReference>
<organism evidence="7 8">
    <name type="scientific">Jutongia huaianensis</name>
    <dbReference type="NCBI Taxonomy" id="2763668"/>
    <lineage>
        <taxon>Bacteria</taxon>
        <taxon>Bacillati</taxon>
        <taxon>Bacillota</taxon>
        <taxon>Clostridia</taxon>
        <taxon>Lachnospirales</taxon>
        <taxon>Lachnospiraceae</taxon>
        <taxon>Jutongia</taxon>
    </lineage>
</organism>
<dbReference type="EMBL" id="JACRSX010000018">
    <property type="protein sequence ID" value="MBC8563277.1"/>
    <property type="molecule type" value="Genomic_DNA"/>
</dbReference>
<dbReference type="SUPFAM" id="SSF88659">
    <property type="entry name" value="Sigma3 and sigma4 domains of RNA polymerase sigma factors"/>
    <property type="match status" value="1"/>
</dbReference>
<evidence type="ECO:0000259" key="5">
    <source>
        <dbReference type="Pfam" id="PF04542"/>
    </source>
</evidence>
<keyword evidence="8" id="KW-1185">Reference proteome</keyword>
<sequence>MYNKIDLREVPAERLKEISLDLVNIDAQAPEFEPNRQFYFMAKARDYVKRKSAELGRPMTFFTQTFGCAVNAQYFTQVVEEEKDLLYRLAYNIMQNTTDSEDAVAEAICKAWESRKKLRKPENFRSWLIRITINTAKNMTVKRNHMRPVDDIEPYCQNQQEVSGDIWYCLEQLKQKERIVVILYYYKGFSVKEIAGILQIPEGTVKSRLSKARENLRKLI</sequence>
<dbReference type="InterPro" id="IPR039425">
    <property type="entry name" value="RNA_pol_sigma-70-like"/>
</dbReference>
<evidence type="ECO:0000256" key="4">
    <source>
        <dbReference type="ARBA" id="ARBA00023163"/>
    </source>
</evidence>
<dbReference type="InterPro" id="IPR036388">
    <property type="entry name" value="WH-like_DNA-bd_sf"/>
</dbReference>
<reference evidence="7 8" key="1">
    <citation type="submission" date="2020-08" db="EMBL/GenBank/DDBJ databases">
        <title>Genome public.</title>
        <authorList>
            <person name="Liu C."/>
            <person name="Sun Q."/>
        </authorList>
    </citation>
    <scope>NUCLEOTIDE SEQUENCE [LARGE SCALE GENOMIC DNA]</scope>
    <source>
        <strain evidence="7 8">NSJ-37</strain>
    </source>
</reference>
<evidence type="ECO:0000256" key="1">
    <source>
        <dbReference type="ARBA" id="ARBA00010641"/>
    </source>
</evidence>
<dbReference type="CDD" id="cd06171">
    <property type="entry name" value="Sigma70_r4"/>
    <property type="match status" value="1"/>
</dbReference>
<evidence type="ECO:0000313" key="8">
    <source>
        <dbReference type="Proteomes" id="UP000606193"/>
    </source>
</evidence>
<comment type="caution">
    <text evidence="7">The sequence shown here is derived from an EMBL/GenBank/DDBJ whole genome shotgun (WGS) entry which is preliminary data.</text>
</comment>
<dbReference type="RefSeq" id="WP_249298374.1">
    <property type="nucleotide sequence ID" value="NZ_JACRSX010000018.1"/>
</dbReference>
<feature type="domain" description="RNA polymerase sigma-70 region 2" evidence="5">
    <location>
        <begin position="79"/>
        <end position="141"/>
    </location>
</feature>
<evidence type="ECO:0000256" key="2">
    <source>
        <dbReference type="ARBA" id="ARBA00023015"/>
    </source>
</evidence>
<dbReference type="PANTHER" id="PTHR43133">
    <property type="entry name" value="RNA POLYMERASE ECF-TYPE SIGMA FACTO"/>
    <property type="match status" value="1"/>
</dbReference>
<dbReference type="NCBIfam" id="TIGR02937">
    <property type="entry name" value="sigma70-ECF"/>
    <property type="match status" value="1"/>
</dbReference>
<dbReference type="InterPro" id="IPR013324">
    <property type="entry name" value="RNA_pol_sigma_r3/r4-like"/>
</dbReference>
<keyword evidence="2" id="KW-0805">Transcription regulation</keyword>
<gene>
    <name evidence="7" type="ORF">H8704_11690</name>
</gene>
<accession>A0ABR7N3S4</accession>
<comment type="similarity">
    <text evidence="1">Belongs to the sigma-70 factor family. ECF subfamily.</text>
</comment>
<evidence type="ECO:0000259" key="6">
    <source>
        <dbReference type="Pfam" id="PF08281"/>
    </source>
</evidence>
<dbReference type="Pfam" id="PF08281">
    <property type="entry name" value="Sigma70_r4_2"/>
    <property type="match status" value="1"/>
</dbReference>
<feature type="domain" description="RNA polymerase sigma factor 70 region 4 type 2" evidence="6">
    <location>
        <begin position="165"/>
        <end position="216"/>
    </location>
</feature>
<keyword evidence="3" id="KW-0731">Sigma factor</keyword>
<name>A0ABR7N3S4_9FIRM</name>
<dbReference type="Proteomes" id="UP000606193">
    <property type="component" value="Unassembled WGS sequence"/>
</dbReference>
<dbReference type="PANTHER" id="PTHR43133:SF51">
    <property type="entry name" value="RNA POLYMERASE SIGMA FACTOR"/>
    <property type="match status" value="1"/>
</dbReference>
<dbReference type="InterPro" id="IPR014284">
    <property type="entry name" value="RNA_pol_sigma-70_dom"/>
</dbReference>
<dbReference type="Pfam" id="PF04542">
    <property type="entry name" value="Sigma70_r2"/>
    <property type="match status" value="1"/>
</dbReference>
<dbReference type="Gene3D" id="1.10.1740.10">
    <property type="match status" value="1"/>
</dbReference>
<evidence type="ECO:0000313" key="7">
    <source>
        <dbReference type="EMBL" id="MBC8563277.1"/>
    </source>
</evidence>
<dbReference type="Gene3D" id="1.10.10.10">
    <property type="entry name" value="Winged helix-like DNA-binding domain superfamily/Winged helix DNA-binding domain"/>
    <property type="match status" value="1"/>
</dbReference>
<keyword evidence="4" id="KW-0804">Transcription</keyword>
<dbReference type="InterPro" id="IPR013325">
    <property type="entry name" value="RNA_pol_sigma_r2"/>
</dbReference>
<dbReference type="InterPro" id="IPR007627">
    <property type="entry name" value="RNA_pol_sigma70_r2"/>
</dbReference>
<protein>
    <submittedName>
        <fullName evidence="7">Sigma-70 family RNA polymerase sigma factor</fullName>
    </submittedName>
</protein>